<comment type="caution">
    <text evidence="3">The sequence shown here is derived from an EMBL/GenBank/DDBJ whole genome shotgun (WGS) entry which is preliminary data.</text>
</comment>
<keyword evidence="1" id="KW-0812">Transmembrane</keyword>
<proteinExistence type="predicted"/>
<sequence length="49" mass="5863">MRRFQNFFSVHNSIFLIFLFSGLVLLAGPEKKKLRILNQFLNLRLKLLK</sequence>
<dbReference type="GO" id="GO:0035091">
    <property type="term" value="F:phosphatidylinositol binding"/>
    <property type="evidence" value="ECO:0007669"/>
    <property type="project" value="InterPro"/>
</dbReference>
<evidence type="ECO:0000313" key="4">
    <source>
        <dbReference type="Proteomes" id="UP000011778"/>
    </source>
</evidence>
<evidence type="ECO:0000313" key="3">
    <source>
        <dbReference type="EMBL" id="EMG21941.1"/>
    </source>
</evidence>
<feature type="domain" description="PX" evidence="2">
    <location>
        <begin position="1"/>
        <end position="49"/>
    </location>
</feature>
<feature type="transmembrane region" description="Helical" evidence="1">
    <location>
        <begin position="6"/>
        <end position="27"/>
    </location>
</feature>
<keyword evidence="1" id="KW-1133">Transmembrane helix</keyword>
<name>M3HVN3_LEPIT</name>
<dbReference type="AlphaFoldDB" id="M3HVN3"/>
<protein>
    <recommendedName>
        <fullName evidence="2">PX domain-containing protein</fullName>
    </recommendedName>
</protein>
<accession>M3HVN3</accession>
<dbReference type="PROSITE" id="PS50195">
    <property type="entry name" value="PX"/>
    <property type="match status" value="1"/>
</dbReference>
<keyword evidence="1" id="KW-0472">Membrane</keyword>
<organism evidence="3 4">
    <name type="scientific">Leptospira interrogans serovar Copenhageni str. LT2050</name>
    <dbReference type="NCBI Taxonomy" id="1001598"/>
    <lineage>
        <taxon>Bacteria</taxon>
        <taxon>Pseudomonadati</taxon>
        <taxon>Spirochaetota</taxon>
        <taxon>Spirochaetia</taxon>
        <taxon>Leptospirales</taxon>
        <taxon>Leptospiraceae</taxon>
        <taxon>Leptospira</taxon>
    </lineage>
</organism>
<gene>
    <name evidence="3" type="ORF">LEP1GSC150_4032</name>
</gene>
<evidence type="ECO:0000256" key="1">
    <source>
        <dbReference type="SAM" id="Phobius"/>
    </source>
</evidence>
<evidence type="ECO:0000259" key="2">
    <source>
        <dbReference type="PROSITE" id="PS50195"/>
    </source>
</evidence>
<dbReference type="Proteomes" id="UP000011778">
    <property type="component" value="Unassembled WGS sequence"/>
</dbReference>
<reference evidence="3 4" key="1">
    <citation type="submission" date="2013-02" db="EMBL/GenBank/DDBJ databases">
        <authorList>
            <person name="Harkins D.M."/>
            <person name="Durkin A.S."/>
            <person name="Brinkac L.M."/>
            <person name="Haft D.H."/>
            <person name="Selengut J.D."/>
            <person name="Sanka R."/>
            <person name="DePew J."/>
            <person name="Purushe J."/>
            <person name="Tulsiani S.M."/>
            <person name="Graham G.C."/>
            <person name="Burns M.-A."/>
            <person name="Dohnt M.F."/>
            <person name="Smythe L.D."/>
            <person name="McKay D.B."/>
            <person name="Craig S.B."/>
            <person name="Vinetz J.M."/>
            <person name="Sutton G.G."/>
            <person name="Nierman W.C."/>
            <person name="Fouts D.E."/>
        </authorList>
    </citation>
    <scope>NUCLEOTIDE SEQUENCE [LARGE SCALE GENOMIC DNA]</scope>
    <source>
        <strain evidence="3 4">LT2050</strain>
    </source>
</reference>
<dbReference type="EMBL" id="AFMD02000261">
    <property type="protein sequence ID" value="EMG21941.1"/>
    <property type="molecule type" value="Genomic_DNA"/>
</dbReference>
<dbReference type="InterPro" id="IPR001683">
    <property type="entry name" value="PX_dom"/>
</dbReference>